<evidence type="ECO:0000313" key="2">
    <source>
        <dbReference type="Proteomes" id="UP001186974"/>
    </source>
</evidence>
<keyword evidence="2" id="KW-1185">Reference proteome</keyword>
<comment type="caution">
    <text evidence="1">The sequence shown here is derived from an EMBL/GenBank/DDBJ whole genome shotgun (WGS) entry which is preliminary data.</text>
</comment>
<organism evidence="1 2">
    <name type="scientific">Coniosporium uncinatum</name>
    <dbReference type="NCBI Taxonomy" id="93489"/>
    <lineage>
        <taxon>Eukaryota</taxon>
        <taxon>Fungi</taxon>
        <taxon>Dikarya</taxon>
        <taxon>Ascomycota</taxon>
        <taxon>Pezizomycotina</taxon>
        <taxon>Dothideomycetes</taxon>
        <taxon>Dothideomycetes incertae sedis</taxon>
        <taxon>Coniosporium</taxon>
    </lineage>
</organism>
<dbReference type="Proteomes" id="UP001186974">
    <property type="component" value="Unassembled WGS sequence"/>
</dbReference>
<protein>
    <submittedName>
        <fullName evidence="1">Uncharacterized protein</fullName>
    </submittedName>
</protein>
<dbReference type="EMBL" id="JAWDJW010000857">
    <property type="protein sequence ID" value="KAK3079900.1"/>
    <property type="molecule type" value="Genomic_DNA"/>
</dbReference>
<proteinExistence type="predicted"/>
<sequence length="634" mass="68878">MIERGPNGAIILVGPKIRGQNDVTSPYGGYADLEEAVPMLCQACQDEFLRHSQDVENNALKTFMRGFVDALQDTDSPGRKAEMFPSVSPETVQPRNERKSTTQMSSASSNDSTSPRTTDQHDRSHMRTEDLRSASRQSAVPSQAPSIATVGVDSMSGGIATDILQIIDTILDEHRNTINNVIANLQHAEPSLEQIRRLSVELIQVQLAPEGEHFNPPAPTPSRDIREANDQSAPSLDDPPALLRRRTRSVPDLLQLVETAAEELGVQLPESIVKTPESARRPIMSVERRITQPPKALTPAIQVWSPPLAPAPTPAHGDEFSRSGTPSPPEQRDCAVTSVYPSGGFFPSEASHPSWNPKASVASLSREPKSAAHQQLASSTMSIAGSELPNVQRNASHATDPFSDFSDAFSETLRQETMGLPSPPLPPRSVVPPTPAFEELPGMFPPSPMILPQHENDSPHESVESGRSQVYTVMPAKFDAPRSQFDGTPRTFTSDTRDEVGSMSPFLSYHDDSFNPSRTSLPQTVASPSFPIDDAKPLIRYVEENGEVGMWSAGLNTVASMARVTKPPVTLSEPEIIQRPPAIPAFQRGWGSHPHVKVPEHETQEIQGSVDDLTTAAATKANRGLTPQNNRIGL</sequence>
<evidence type="ECO:0000313" key="1">
    <source>
        <dbReference type="EMBL" id="KAK3079900.1"/>
    </source>
</evidence>
<accession>A0ACC3DTC3</accession>
<reference evidence="1" key="1">
    <citation type="submission" date="2024-09" db="EMBL/GenBank/DDBJ databases">
        <title>Black Yeasts Isolated from many extreme environments.</title>
        <authorList>
            <person name="Coleine C."/>
            <person name="Stajich J.E."/>
            <person name="Selbmann L."/>
        </authorList>
    </citation>
    <scope>NUCLEOTIDE SEQUENCE</scope>
    <source>
        <strain evidence="1">CCFEE 5737</strain>
    </source>
</reference>
<gene>
    <name evidence="1" type="ORF">LTS18_003640</name>
</gene>
<name>A0ACC3DTC3_9PEZI</name>